<sequence>MGRENRDPRPLPTYFCPTAASIKLKAQNVVNMERQAIQQLKEQ</sequence>
<proteinExistence type="predicted"/>
<protein>
    <submittedName>
        <fullName evidence="1">Uncharacterized protein</fullName>
    </submittedName>
</protein>
<dbReference type="AlphaFoldDB" id="A0A0M9A8T9"/>
<evidence type="ECO:0000313" key="1">
    <source>
        <dbReference type="EMBL" id="KOX79567.1"/>
    </source>
</evidence>
<dbReference type="EMBL" id="KQ435711">
    <property type="protein sequence ID" value="KOX79567.1"/>
    <property type="molecule type" value="Genomic_DNA"/>
</dbReference>
<organism evidence="1 2">
    <name type="scientific">Melipona quadrifasciata</name>
    <dbReference type="NCBI Taxonomy" id="166423"/>
    <lineage>
        <taxon>Eukaryota</taxon>
        <taxon>Metazoa</taxon>
        <taxon>Ecdysozoa</taxon>
        <taxon>Arthropoda</taxon>
        <taxon>Hexapoda</taxon>
        <taxon>Insecta</taxon>
        <taxon>Pterygota</taxon>
        <taxon>Neoptera</taxon>
        <taxon>Endopterygota</taxon>
        <taxon>Hymenoptera</taxon>
        <taxon>Apocrita</taxon>
        <taxon>Aculeata</taxon>
        <taxon>Apoidea</taxon>
        <taxon>Anthophila</taxon>
        <taxon>Apidae</taxon>
        <taxon>Melipona</taxon>
    </lineage>
</organism>
<evidence type="ECO:0000313" key="2">
    <source>
        <dbReference type="Proteomes" id="UP000053105"/>
    </source>
</evidence>
<name>A0A0M9A8T9_9HYME</name>
<accession>A0A0M9A8T9</accession>
<reference evidence="1 2" key="1">
    <citation type="submission" date="2015-07" db="EMBL/GenBank/DDBJ databases">
        <title>The genome of Melipona quadrifasciata.</title>
        <authorList>
            <person name="Pan H."/>
            <person name="Kapheim K."/>
        </authorList>
    </citation>
    <scope>NUCLEOTIDE SEQUENCE [LARGE SCALE GENOMIC DNA]</scope>
    <source>
        <strain evidence="1">0111107301</strain>
        <tissue evidence="1">Whole body</tissue>
    </source>
</reference>
<gene>
    <name evidence="1" type="ORF">WN51_02833</name>
</gene>
<keyword evidence="2" id="KW-1185">Reference proteome</keyword>
<dbReference type="Proteomes" id="UP000053105">
    <property type="component" value="Unassembled WGS sequence"/>
</dbReference>